<dbReference type="EC" id="6.3.5.1" evidence="7 8"/>
<evidence type="ECO:0000256" key="3">
    <source>
        <dbReference type="ARBA" id="ARBA00022598"/>
    </source>
</evidence>
<keyword evidence="13" id="KW-1185">Reference proteome</keyword>
<keyword evidence="5 7" id="KW-0067">ATP-binding</keyword>
<dbReference type="SUPFAM" id="SSF52402">
    <property type="entry name" value="Adenine nucleotide alpha hydrolases-like"/>
    <property type="match status" value="1"/>
</dbReference>
<dbReference type="PANTHER" id="PTHR23090:SF9">
    <property type="entry name" value="GLUTAMINE-DEPENDENT NAD(+) SYNTHETASE"/>
    <property type="match status" value="1"/>
</dbReference>
<protein>
    <recommendedName>
        <fullName evidence="7 8">Glutamine-dependent NAD(+) synthetase</fullName>
        <ecNumber evidence="7 8">6.3.5.1</ecNumber>
    </recommendedName>
    <alternativeName>
        <fullName evidence="7 8">NAD(+) synthase [glutamine-hydrolyzing]</fullName>
    </alternativeName>
</protein>
<dbReference type="InterPro" id="IPR003694">
    <property type="entry name" value="NAD_synthase"/>
</dbReference>
<evidence type="ECO:0000256" key="8">
    <source>
        <dbReference type="PIRNR" id="PIRNR006630"/>
    </source>
</evidence>
<dbReference type="EMBL" id="RKRE01000001">
    <property type="protein sequence ID" value="RPF49789.1"/>
    <property type="molecule type" value="Genomic_DNA"/>
</dbReference>
<feature type="binding site" evidence="7">
    <location>
        <position position="182"/>
    </location>
    <ligand>
        <name>L-glutamine</name>
        <dbReference type="ChEBI" id="CHEBI:58359"/>
    </ligand>
</feature>
<gene>
    <name evidence="7" type="primary">nadE</name>
    <name evidence="12" type="ORF">EDD75_0612</name>
</gene>
<comment type="pathway">
    <text evidence="1 7 8">Cofactor biosynthesis; NAD(+) biosynthesis; NAD(+) from deamido-NAD(+) (L-Gln route): step 1/1.</text>
</comment>
<evidence type="ECO:0000256" key="4">
    <source>
        <dbReference type="ARBA" id="ARBA00022741"/>
    </source>
</evidence>
<dbReference type="GO" id="GO:0005737">
    <property type="term" value="C:cytoplasm"/>
    <property type="evidence" value="ECO:0007669"/>
    <property type="project" value="InterPro"/>
</dbReference>
<dbReference type="GO" id="GO:0005524">
    <property type="term" value="F:ATP binding"/>
    <property type="evidence" value="ECO:0007669"/>
    <property type="project" value="UniProtKB-UniRule"/>
</dbReference>
<dbReference type="PANTHER" id="PTHR23090">
    <property type="entry name" value="NH 3 /GLUTAMINE-DEPENDENT NAD + SYNTHETASE"/>
    <property type="match status" value="1"/>
</dbReference>
<dbReference type="GO" id="GO:0008795">
    <property type="term" value="F:NAD+ synthase activity"/>
    <property type="evidence" value="ECO:0007669"/>
    <property type="project" value="UniProtKB-UniRule"/>
</dbReference>
<feature type="binding site" evidence="7">
    <location>
        <position position="374"/>
    </location>
    <ligand>
        <name>deamido-NAD(+)</name>
        <dbReference type="ChEBI" id="CHEBI:58437"/>
        <note>ligand shared between two neighboring subunits</note>
    </ligand>
</feature>
<keyword evidence="3 7" id="KW-0436">Ligase</keyword>
<dbReference type="Pfam" id="PF00795">
    <property type="entry name" value="CN_hydrolase"/>
    <property type="match status" value="1"/>
</dbReference>
<dbReference type="GO" id="GO:0003952">
    <property type="term" value="F:NAD+ synthase (glutamine-hydrolyzing) activity"/>
    <property type="evidence" value="ECO:0007669"/>
    <property type="project" value="UniProtKB-UniRule"/>
</dbReference>
<dbReference type="InterPro" id="IPR022310">
    <property type="entry name" value="NAD/GMP_synthase"/>
</dbReference>
<dbReference type="AlphaFoldDB" id="A0A3N5AXP6"/>
<dbReference type="RefSeq" id="WP_123927807.1">
    <property type="nucleotide sequence ID" value="NZ_RKRE01000001.1"/>
</dbReference>
<dbReference type="GO" id="GO:0004359">
    <property type="term" value="F:glutaminase activity"/>
    <property type="evidence" value="ECO:0007669"/>
    <property type="project" value="InterPro"/>
</dbReference>
<feature type="domain" description="CN hydrolase" evidence="11">
    <location>
        <begin position="1"/>
        <end position="255"/>
    </location>
</feature>
<comment type="catalytic activity">
    <reaction evidence="7 8">
        <text>deamido-NAD(+) + L-glutamine + ATP + H2O = L-glutamate + AMP + diphosphate + NAD(+) + H(+)</text>
        <dbReference type="Rhea" id="RHEA:24384"/>
        <dbReference type="ChEBI" id="CHEBI:15377"/>
        <dbReference type="ChEBI" id="CHEBI:15378"/>
        <dbReference type="ChEBI" id="CHEBI:29985"/>
        <dbReference type="ChEBI" id="CHEBI:30616"/>
        <dbReference type="ChEBI" id="CHEBI:33019"/>
        <dbReference type="ChEBI" id="CHEBI:57540"/>
        <dbReference type="ChEBI" id="CHEBI:58359"/>
        <dbReference type="ChEBI" id="CHEBI:58437"/>
        <dbReference type="ChEBI" id="CHEBI:456215"/>
        <dbReference type="EC" id="6.3.5.1"/>
    </reaction>
</comment>
<dbReference type="InterPro" id="IPR000132">
    <property type="entry name" value="Nitrilase/CN_hydratase_CS"/>
</dbReference>
<dbReference type="GO" id="GO:0000257">
    <property type="term" value="F:nitrilase activity"/>
    <property type="evidence" value="ECO:0007669"/>
    <property type="project" value="UniProtKB-ARBA"/>
</dbReference>
<feature type="binding site" evidence="7">
    <location>
        <begin position="292"/>
        <end position="299"/>
    </location>
    <ligand>
        <name>ATP</name>
        <dbReference type="ChEBI" id="CHEBI:30616"/>
    </ligand>
</feature>
<feature type="binding site" evidence="7">
    <location>
        <position position="115"/>
    </location>
    <ligand>
        <name>L-glutamine</name>
        <dbReference type="ChEBI" id="CHEBI:58359"/>
    </ligand>
</feature>
<evidence type="ECO:0000313" key="13">
    <source>
        <dbReference type="Proteomes" id="UP000282654"/>
    </source>
</evidence>
<accession>A0A3N5AXP6</accession>
<dbReference type="NCBIfam" id="NF010588">
    <property type="entry name" value="PRK13981.1"/>
    <property type="match status" value="1"/>
</dbReference>
<dbReference type="Gene3D" id="3.40.50.620">
    <property type="entry name" value="HUPs"/>
    <property type="match status" value="1"/>
</dbReference>
<feature type="binding site" evidence="7">
    <location>
        <position position="513"/>
    </location>
    <ligand>
        <name>deamido-NAD(+)</name>
        <dbReference type="ChEBI" id="CHEBI:58437"/>
        <note>ligand shared between two neighboring subunits</note>
    </ligand>
</feature>
<dbReference type="OrthoDB" id="9803818at2"/>
<feature type="active site" description="Nucleophile; for glutaminase activity" evidence="7">
    <location>
        <position position="145"/>
    </location>
</feature>
<evidence type="ECO:0000256" key="10">
    <source>
        <dbReference type="RuleBase" id="RU003811"/>
    </source>
</evidence>
<feature type="binding site" evidence="7">
    <location>
        <position position="188"/>
    </location>
    <ligand>
        <name>L-glutamine</name>
        <dbReference type="ChEBI" id="CHEBI:58359"/>
    </ligand>
</feature>
<name>A0A3N5AXP6_9THEO</name>
<dbReference type="PIRSF" id="PIRSF006630">
    <property type="entry name" value="NADS_GAT"/>
    <property type="match status" value="1"/>
</dbReference>
<dbReference type="SUPFAM" id="SSF56317">
    <property type="entry name" value="Carbon-nitrogen hydrolase"/>
    <property type="match status" value="1"/>
</dbReference>
<comment type="similarity">
    <text evidence="2 7 8">In the C-terminal section; belongs to the NAD synthetase family.</text>
</comment>
<evidence type="ECO:0000256" key="6">
    <source>
        <dbReference type="ARBA" id="ARBA00023027"/>
    </source>
</evidence>
<dbReference type="PROSITE" id="PS00920">
    <property type="entry name" value="NITRIL_CHT_1"/>
    <property type="match status" value="1"/>
</dbReference>
<dbReference type="InterPro" id="IPR003010">
    <property type="entry name" value="C-N_Hydrolase"/>
</dbReference>
<feature type="active site" description="For glutaminase activity" evidence="7">
    <location>
        <position position="109"/>
    </location>
</feature>
<dbReference type="NCBIfam" id="TIGR00552">
    <property type="entry name" value="nadE"/>
    <property type="match status" value="1"/>
</dbReference>
<feature type="active site" description="Proton acceptor; for glutaminase activity" evidence="7">
    <location>
        <position position="41"/>
    </location>
</feature>
<sequence length="542" mass="59422">MKIALVQFNPTVGDVTGNAARILGAVARAKEAGAELVIFPELALVGYPPRDLLYRQEMLQAVERVLREEVAPASRETGIILGAPVEEDGRLYNAALLFAGGALAGRQDKTLLPSYDVFDETRYFKPAAARRPVAFGNETIGLTVCEDVWNDKDYWRRQIYEVDPVAELVAQEATLLVNISASPYHYGKRRLRADMLAHTAHKYHRPLLYVNQVGGNDELIFDGSSLVLTERGTLAWEGQAFAEDFAVIDTAALPPGRPPGEVAEDISSIYAALVLGTRDYFRKTGFKRAVVGLSGGIDSSVVAALAAAALGPENVLGVGMPSRYSSPGSLRDAEKLARNLGIGWRVIPIETIFAAYLQTLNPDGAPRLDVAEENIQARIRGNILMFISNREGCLVLSTGNKSELAVGYCTLYGDMSGGLSVLADVPKTMVYELARYINREREIIPASVLTKPPSAELRPDQRDEDSLPPYRLLDPILRAYIEENLPAQEIAARGFDPALVQDVIRRVDRAEYKRRQAAPGLKVTTKAFGMGRRFPVAWRPGW</sequence>
<comment type="function">
    <text evidence="7">Catalyzes the ATP-dependent amidation of deamido-NAD to form NAD. Uses L-glutamine as a nitrogen source.</text>
</comment>
<keyword evidence="6 7" id="KW-0520">NAD</keyword>
<dbReference type="Pfam" id="PF02540">
    <property type="entry name" value="NAD_synthase"/>
    <property type="match status" value="1"/>
</dbReference>
<dbReference type="CDD" id="cd00553">
    <property type="entry name" value="NAD_synthase"/>
    <property type="match status" value="1"/>
</dbReference>
<dbReference type="UniPathway" id="UPA00253">
    <property type="reaction ID" value="UER00334"/>
</dbReference>
<dbReference type="InterPro" id="IPR036526">
    <property type="entry name" value="C-N_Hydrolase_sf"/>
</dbReference>
<proteinExistence type="inferred from homology"/>
<dbReference type="InterPro" id="IPR014729">
    <property type="entry name" value="Rossmann-like_a/b/a_fold"/>
</dbReference>
<dbReference type="Gene3D" id="3.60.110.10">
    <property type="entry name" value="Carbon-nitrogen hydrolase"/>
    <property type="match status" value="1"/>
</dbReference>
<dbReference type="Proteomes" id="UP000282654">
    <property type="component" value="Unassembled WGS sequence"/>
</dbReference>
<comment type="caution">
    <text evidence="12">The sequence shown here is derived from an EMBL/GenBank/DDBJ whole genome shotgun (WGS) entry which is preliminary data.</text>
</comment>
<dbReference type="CDD" id="cd07570">
    <property type="entry name" value="GAT_Gln-NAD-synth"/>
    <property type="match status" value="1"/>
</dbReference>
<feature type="binding site" evidence="7">
    <location>
        <position position="403"/>
    </location>
    <ligand>
        <name>deamido-NAD(+)</name>
        <dbReference type="ChEBI" id="CHEBI:58437"/>
        <note>ligand shared between two neighboring subunits</note>
    </ligand>
</feature>
<keyword evidence="4 7" id="KW-0547">Nucleotide-binding</keyword>
<dbReference type="InterPro" id="IPR014445">
    <property type="entry name" value="Gln-dep_NAD_synthase"/>
</dbReference>
<dbReference type="PROSITE" id="PS50263">
    <property type="entry name" value="CN_HYDROLASE"/>
    <property type="match status" value="1"/>
</dbReference>
<evidence type="ECO:0000256" key="1">
    <source>
        <dbReference type="ARBA" id="ARBA00005188"/>
    </source>
</evidence>
<dbReference type="GO" id="GO:0009435">
    <property type="term" value="P:NAD+ biosynthetic process"/>
    <property type="evidence" value="ECO:0007669"/>
    <property type="project" value="UniProtKB-UniRule"/>
</dbReference>
<evidence type="ECO:0000256" key="9">
    <source>
        <dbReference type="PROSITE-ProRule" id="PRU10139"/>
    </source>
</evidence>
<comment type="caution">
    <text evidence="7">Lacks conserved residue(s) required for the propagation of feature annotation.</text>
</comment>
<reference evidence="12 13" key="1">
    <citation type="submission" date="2018-11" db="EMBL/GenBank/DDBJ databases">
        <title>Genomic Encyclopedia of Type Strains, Phase IV (KMG-IV): sequencing the most valuable type-strain genomes for metagenomic binning, comparative biology and taxonomic classification.</title>
        <authorList>
            <person name="Goeker M."/>
        </authorList>
    </citation>
    <scope>NUCLEOTIDE SEQUENCE [LARGE SCALE GENOMIC DNA]</scope>
    <source>
        <strain evidence="12 13">DSM 102936</strain>
    </source>
</reference>
<organism evidence="12 13">
    <name type="scientific">Thermodesulfitimonas autotrophica</name>
    <dbReference type="NCBI Taxonomy" id="1894989"/>
    <lineage>
        <taxon>Bacteria</taxon>
        <taxon>Bacillati</taxon>
        <taxon>Bacillota</taxon>
        <taxon>Clostridia</taxon>
        <taxon>Thermoanaerobacterales</taxon>
        <taxon>Thermoanaerobacteraceae</taxon>
        <taxon>Thermodesulfitimonas</taxon>
    </lineage>
</organism>
<comment type="similarity">
    <text evidence="10">Belongs to the NAD synthetase family.</text>
</comment>
<evidence type="ECO:0000259" key="11">
    <source>
        <dbReference type="PROSITE" id="PS50263"/>
    </source>
</evidence>
<dbReference type="FunFam" id="3.40.50.620:FF:000106">
    <property type="entry name" value="Glutamine-dependent NAD(+) synthetase"/>
    <property type="match status" value="1"/>
</dbReference>
<evidence type="ECO:0000256" key="7">
    <source>
        <dbReference type="HAMAP-Rule" id="MF_02090"/>
    </source>
</evidence>
<evidence type="ECO:0000256" key="2">
    <source>
        <dbReference type="ARBA" id="ARBA00007145"/>
    </source>
</evidence>
<evidence type="ECO:0000313" key="12">
    <source>
        <dbReference type="EMBL" id="RPF49789.1"/>
    </source>
</evidence>
<feature type="binding site" evidence="7">
    <location>
        <position position="398"/>
    </location>
    <ligand>
        <name>ATP</name>
        <dbReference type="ChEBI" id="CHEBI:30616"/>
    </ligand>
</feature>
<feature type="active site" description="Proton acceptor" evidence="9">
    <location>
        <position position="41"/>
    </location>
</feature>
<evidence type="ECO:0000256" key="5">
    <source>
        <dbReference type="ARBA" id="ARBA00022840"/>
    </source>
</evidence>
<dbReference type="HAMAP" id="MF_02090">
    <property type="entry name" value="NadE_glutamine_dep"/>
    <property type="match status" value="1"/>
</dbReference>